<evidence type="ECO:0000313" key="1">
    <source>
        <dbReference type="EMBL" id="KAK4572961.1"/>
    </source>
</evidence>
<accession>A0AAN7EJD1</accession>
<reference evidence="1 2" key="1">
    <citation type="journal article" date="2023" name="G3 (Bethesda)">
        <title>A haplotype-resolved chromosome-scale genome for Quercus rubra L. provides insights into the genetics of adaptive traits for red oak species.</title>
        <authorList>
            <person name="Kapoor B."/>
            <person name="Jenkins J."/>
            <person name="Schmutz J."/>
            <person name="Zhebentyayeva T."/>
            <person name="Kuelheim C."/>
            <person name="Coggeshall M."/>
            <person name="Heim C."/>
            <person name="Lasky J.R."/>
            <person name="Leites L."/>
            <person name="Islam-Faridi N."/>
            <person name="Romero-Severson J."/>
            <person name="DeLeo V.L."/>
            <person name="Lucas S.M."/>
            <person name="Lazic D."/>
            <person name="Gailing O."/>
            <person name="Carlson J."/>
            <person name="Staton M."/>
        </authorList>
    </citation>
    <scope>NUCLEOTIDE SEQUENCE [LARGE SCALE GENOMIC DNA]</scope>
    <source>
        <strain evidence="1">Pseudo-F2</strain>
    </source>
</reference>
<name>A0AAN7EJD1_QUERU</name>
<organism evidence="1 2">
    <name type="scientific">Quercus rubra</name>
    <name type="common">Northern red oak</name>
    <name type="synonym">Quercus borealis</name>
    <dbReference type="NCBI Taxonomy" id="3512"/>
    <lineage>
        <taxon>Eukaryota</taxon>
        <taxon>Viridiplantae</taxon>
        <taxon>Streptophyta</taxon>
        <taxon>Embryophyta</taxon>
        <taxon>Tracheophyta</taxon>
        <taxon>Spermatophyta</taxon>
        <taxon>Magnoliopsida</taxon>
        <taxon>eudicotyledons</taxon>
        <taxon>Gunneridae</taxon>
        <taxon>Pentapetalae</taxon>
        <taxon>rosids</taxon>
        <taxon>fabids</taxon>
        <taxon>Fagales</taxon>
        <taxon>Fagaceae</taxon>
        <taxon>Quercus</taxon>
    </lineage>
</organism>
<dbReference type="Proteomes" id="UP001324115">
    <property type="component" value="Unassembled WGS sequence"/>
</dbReference>
<gene>
    <name evidence="1" type="ORF">RGQ29_031086</name>
</gene>
<protein>
    <submittedName>
        <fullName evidence="1">Uncharacterized protein</fullName>
    </submittedName>
</protein>
<sequence length="127" mass="14522">MKLKPQKPWDLLYTRKKKIHRQTLYGFQLEATAMVGLGLLGSETEMMGLESKKGRSWASSISSSSRSVVPRLIQEQRSSEAKKAEATLEPTKLAARSIFSHDMKLQFFSIVGSFLRFFDDFVFRERG</sequence>
<dbReference type="AlphaFoldDB" id="A0AAN7EJD1"/>
<keyword evidence="2" id="KW-1185">Reference proteome</keyword>
<proteinExistence type="predicted"/>
<dbReference type="EMBL" id="JAXUIC010000009">
    <property type="protein sequence ID" value="KAK4572961.1"/>
    <property type="molecule type" value="Genomic_DNA"/>
</dbReference>
<evidence type="ECO:0000313" key="2">
    <source>
        <dbReference type="Proteomes" id="UP001324115"/>
    </source>
</evidence>
<comment type="caution">
    <text evidence="1">The sequence shown here is derived from an EMBL/GenBank/DDBJ whole genome shotgun (WGS) entry which is preliminary data.</text>
</comment>